<name>A0ABP1HBE7_9EUKA</name>
<accession>A0ABP1HBE7</accession>
<evidence type="ECO:0000313" key="2">
    <source>
        <dbReference type="EMBL" id="CAL5989458.1"/>
    </source>
</evidence>
<protein>
    <submittedName>
        <fullName evidence="2">Hypothetical_protein</fullName>
    </submittedName>
</protein>
<dbReference type="Proteomes" id="UP001642409">
    <property type="component" value="Unassembled WGS sequence"/>
</dbReference>
<dbReference type="EMBL" id="CAXDID020000023">
    <property type="protein sequence ID" value="CAL5989458.1"/>
    <property type="molecule type" value="Genomic_DNA"/>
</dbReference>
<proteinExistence type="predicted"/>
<organism evidence="2 3">
    <name type="scientific">Hexamita inflata</name>
    <dbReference type="NCBI Taxonomy" id="28002"/>
    <lineage>
        <taxon>Eukaryota</taxon>
        <taxon>Metamonada</taxon>
        <taxon>Diplomonadida</taxon>
        <taxon>Hexamitidae</taxon>
        <taxon>Hexamitinae</taxon>
        <taxon>Hexamita</taxon>
    </lineage>
</organism>
<dbReference type="EMBL" id="CAXDID020000023">
    <property type="protein sequence ID" value="CAL5989456.1"/>
    <property type="molecule type" value="Genomic_DNA"/>
</dbReference>
<keyword evidence="3" id="KW-1185">Reference proteome</keyword>
<evidence type="ECO:0000313" key="3">
    <source>
        <dbReference type="Proteomes" id="UP001642409"/>
    </source>
</evidence>
<comment type="caution">
    <text evidence="2">The sequence shown here is derived from an EMBL/GenBank/DDBJ whole genome shotgun (WGS) entry which is preliminary data.</text>
</comment>
<evidence type="ECO:0000313" key="1">
    <source>
        <dbReference type="EMBL" id="CAL5989456.1"/>
    </source>
</evidence>
<sequence length="108" mass="12396">MPLTLTAQYVVPYLNLSSKIISGETNVNRVFELLLSSMTAAQYNEKNIFSCIKSRFIISHQNFIYTNNWQSSSFNEYLLIGQSVFVTVSYINASRHIFQPYDPSQVIT</sequence>
<reference evidence="2 3" key="1">
    <citation type="submission" date="2024-07" db="EMBL/GenBank/DDBJ databases">
        <authorList>
            <person name="Akdeniz Z."/>
        </authorList>
    </citation>
    <scope>NUCLEOTIDE SEQUENCE [LARGE SCALE GENOMIC DNA]</scope>
</reference>
<gene>
    <name evidence="1" type="ORF">HINF_LOCUS10875</name>
    <name evidence="2" type="ORF">HINF_LOCUS10876</name>
</gene>